<dbReference type="OrthoDB" id="5373017at2759"/>
<dbReference type="EMBL" id="HG792016">
    <property type="protein sequence ID" value="CDM32524.1"/>
    <property type="molecule type" value="Genomic_DNA"/>
</dbReference>
<feature type="compositionally biased region" description="Polar residues" evidence="1">
    <location>
        <begin position="547"/>
        <end position="569"/>
    </location>
</feature>
<feature type="region of interest" description="Disordered" evidence="1">
    <location>
        <begin position="340"/>
        <end position="407"/>
    </location>
</feature>
<dbReference type="OMA" id="FELDNLW"/>
<feature type="region of interest" description="Disordered" evidence="1">
    <location>
        <begin position="535"/>
        <end position="569"/>
    </location>
</feature>
<reference evidence="2" key="1">
    <citation type="journal article" date="2014" name="Nat. Commun.">
        <title>Multiple recent horizontal transfers of a large genomic region in cheese making fungi.</title>
        <authorList>
            <person name="Cheeseman K."/>
            <person name="Ropars J."/>
            <person name="Renault P."/>
            <person name="Dupont J."/>
            <person name="Gouzy J."/>
            <person name="Branca A."/>
            <person name="Abraham A.L."/>
            <person name="Ceppi M."/>
            <person name="Conseiller E."/>
            <person name="Debuchy R."/>
            <person name="Malagnac F."/>
            <person name="Goarin A."/>
            <person name="Silar P."/>
            <person name="Lacoste S."/>
            <person name="Sallet E."/>
            <person name="Bensimon A."/>
            <person name="Giraud T."/>
            <person name="Brygoo Y."/>
        </authorList>
    </citation>
    <scope>NUCLEOTIDE SEQUENCE [LARGE SCALE GENOMIC DNA]</scope>
    <source>
        <strain evidence="2">FM164</strain>
    </source>
</reference>
<feature type="compositionally biased region" description="Polar residues" evidence="1">
    <location>
        <begin position="151"/>
        <end position="165"/>
    </location>
</feature>
<gene>
    <name evidence="2" type="ORF">PROQFM164_S02g002675</name>
</gene>
<keyword evidence="3" id="KW-1185">Reference proteome</keyword>
<feature type="compositionally biased region" description="Basic and acidic residues" evidence="1">
    <location>
        <begin position="340"/>
        <end position="361"/>
    </location>
</feature>
<proteinExistence type="predicted"/>
<sequence>MSSSTNQHLPTTSSDLPPQHTTTAPHLDPNAQLTNNGYAPNDNQLAGLVEAATAAADQDVSQWAAAAAVAAAAGAAGHHHQLDSYTDMDLSGNGFGDANFGAGMSSGRHMRAPSHTEHPQSSGLTRTATKKRKRNQDDDNLDPALAGEGLSDTQHQSHPAQQAPNDYTGEEHQSHSAQQAPNDYTGEEIDIRPEQQQSLSDARAVGIHSAAALFRQPSSNKKYTRPPISKLYASLGISPENFIHLQSAAKHYMLDDEHPERQDCVGQRGRGDSEMVKLRLWNCVRQFLDAEGYGERFFGEDAVNDGVGTRIHTWPRDQNKIISLITPLLRRMVTNERQRRYAIETRKGGGAEARRRRKTEELSANSPEFSPEQQHLQMQNQPSHRDDLSQSMAPPPPMQQSAMDSSQPMDLSLTDLLLDGYTGDWEEIARCYNTYNENFELDNLWSLSGLQQPDWRGLVAAVDSHYHVVHNGNYDCPSICEDANINRIVHADTTSDLQWRIGGGRNLPARVEFASSITRDVSRIIRENIAARHGLPTEAPDPHFHQPFTSLPESTPANTTDSSHGHSQTSIRVNILQNGKRILPRFELPAGQCSNIDMVKQAILRRYSSQIPGLTEFQAVNAATQEARESTIVDGWKVKVWLPDGLLHVQNQKDWAIAVLTTDAVDWMDGELKVLVEVGEGDGQ</sequence>
<dbReference type="STRING" id="1365484.W6QE95"/>
<name>W6QE95_PENRF</name>
<protein>
    <submittedName>
        <fullName evidence="2">Genomic scaffold, ProqFM164S02</fullName>
    </submittedName>
</protein>
<organism evidence="2 3">
    <name type="scientific">Penicillium roqueforti (strain FM164)</name>
    <dbReference type="NCBI Taxonomy" id="1365484"/>
    <lineage>
        <taxon>Eukaryota</taxon>
        <taxon>Fungi</taxon>
        <taxon>Dikarya</taxon>
        <taxon>Ascomycota</taxon>
        <taxon>Pezizomycotina</taxon>
        <taxon>Eurotiomycetes</taxon>
        <taxon>Eurotiomycetidae</taxon>
        <taxon>Eurotiales</taxon>
        <taxon>Aspergillaceae</taxon>
        <taxon>Penicillium</taxon>
    </lineage>
</organism>
<dbReference type="Proteomes" id="UP000030686">
    <property type="component" value="Unassembled WGS sequence"/>
</dbReference>
<accession>W6QE95</accession>
<evidence type="ECO:0000313" key="2">
    <source>
        <dbReference type="EMBL" id="CDM32524.1"/>
    </source>
</evidence>
<feature type="region of interest" description="Disordered" evidence="1">
    <location>
        <begin position="1"/>
        <end position="39"/>
    </location>
</feature>
<evidence type="ECO:0000313" key="3">
    <source>
        <dbReference type="Proteomes" id="UP000030686"/>
    </source>
</evidence>
<evidence type="ECO:0000256" key="1">
    <source>
        <dbReference type="SAM" id="MobiDB-lite"/>
    </source>
</evidence>
<feature type="compositionally biased region" description="Polar residues" evidence="1">
    <location>
        <begin position="362"/>
        <end position="382"/>
    </location>
</feature>
<feature type="region of interest" description="Disordered" evidence="1">
    <location>
        <begin position="101"/>
        <end position="181"/>
    </location>
</feature>
<feature type="compositionally biased region" description="Polar residues" evidence="1">
    <location>
        <begin position="1"/>
        <end position="24"/>
    </location>
</feature>
<dbReference type="AlphaFoldDB" id="W6QE95"/>